<keyword evidence="1" id="KW-0812">Transmembrane</keyword>
<dbReference type="EMBL" id="CP006986">
    <property type="protein sequence ID" value="AIC25723.1"/>
    <property type="molecule type" value="Genomic_DNA"/>
</dbReference>
<dbReference type="KEGG" id="rei:IE4771_CH00562"/>
<evidence type="ECO:0000313" key="2">
    <source>
        <dbReference type="EMBL" id="AIC25723.1"/>
    </source>
</evidence>
<keyword evidence="1" id="KW-0472">Membrane</keyword>
<protein>
    <submittedName>
        <fullName evidence="2">Uncharacterized protein</fullName>
    </submittedName>
</protein>
<dbReference type="AlphaFoldDB" id="A0A060HS54"/>
<proteinExistence type="predicted"/>
<evidence type="ECO:0000313" key="3">
    <source>
        <dbReference type="Proteomes" id="UP000027180"/>
    </source>
</evidence>
<evidence type="ECO:0000256" key="1">
    <source>
        <dbReference type="SAM" id="Phobius"/>
    </source>
</evidence>
<dbReference type="Proteomes" id="UP000027180">
    <property type="component" value="Chromosome"/>
</dbReference>
<organism evidence="2 3">
    <name type="scientific">Rhizobium etli bv. mimosae str. IE4771</name>
    <dbReference type="NCBI Taxonomy" id="1432050"/>
    <lineage>
        <taxon>Bacteria</taxon>
        <taxon>Pseudomonadati</taxon>
        <taxon>Pseudomonadota</taxon>
        <taxon>Alphaproteobacteria</taxon>
        <taxon>Hyphomicrobiales</taxon>
        <taxon>Rhizobiaceae</taxon>
        <taxon>Rhizobium/Agrobacterium group</taxon>
        <taxon>Rhizobium</taxon>
    </lineage>
</organism>
<gene>
    <name evidence="2" type="ORF">IE4771_CH00562</name>
</gene>
<feature type="transmembrane region" description="Helical" evidence="1">
    <location>
        <begin position="83"/>
        <end position="103"/>
    </location>
</feature>
<reference evidence="2 3" key="1">
    <citation type="submission" date="2013-12" db="EMBL/GenBank/DDBJ databases">
        <title>Complete genome sequence of Rhizobium etli bv. mimosae IE4771.</title>
        <authorList>
            <person name="Bustos P."/>
            <person name="Santamaria R.I."/>
            <person name="Lozano L."/>
            <person name="Ormeno-Orrillo E."/>
            <person name="Rogel M.A."/>
            <person name="Romero D."/>
            <person name="Cevallos M.A."/>
            <person name="Martinez-Romero E."/>
            <person name="Gonzalez V."/>
        </authorList>
    </citation>
    <scope>NUCLEOTIDE SEQUENCE [LARGE SCALE GENOMIC DNA]</scope>
    <source>
        <strain evidence="2 3">IE4771</strain>
    </source>
</reference>
<name>A0A060HS54_RHIET</name>
<dbReference type="OrthoDB" id="8005202at2"/>
<keyword evidence="1" id="KW-1133">Transmembrane helix</keyword>
<feature type="transmembrane region" description="Helical" evidence="1">
    <location>
        <begin position="203"/>
        <end position="227"/>
    </location>
</feature>
<accession>A0A060HS54</accession>
<dbReference type="HOGENOM" id="CLU_1174662_0_0_5"/>
<sequence length="236" mass="26838">MAAASACFSLARYLAVLTRPLRLTFSNRLLSEGGKGRVAEKDFTSRFWRINPLPVNLDEIPPPCIMRPVGDNPMNIQRGLFRLWLVMSLFWVIGVGVVGSGYIKSDKWWKGDEWWEKDPLAFLPVRCEDARGTVNVDYEKLDAFEPWNQYRTPSTACYFTIEKLRAPFPEYKDQSREEISRKLYDRIGWAPAFDGDRYEHTKIVSAVATIPPLLLLIIGGLIGWALAGFKSSAKTS</sequence>